<evidence type="ECO:0008006" key="4">
    <source>
        <dbReference type="Google" id="ProtNLM"/>
    </source>
</evidence>
<proteinExistence type="predicted"/>
<sequence length="215" mass="23111">MAESGYGDVKPTTGTLDNRFAPDAQTITDPRTGVSQVTATQPGNAFLLLDGDPNAPFGYHPETGSPMTRSEWESRYIKPDPNNPGGVGSMHWSPNQGSVIGTRVQFTDLTEFRRIFGDLPMDRVGSAGGEYIGIGGGSISDRALGPNQVGATELWDVRFAENPQLPPGWTLEISMIGEAYGLDGGGLQLVIRDADGEGVRLDTPEARDIFQLDKW</sequence>
<dbReference type="AlphaFoldDB" id="A0A7G9S4D9"/>
<feature type="compositionally biased region" description="Polar residues" evidence="1">
    <location>
        <begin position="25"/>
        <end position="36"/>
    </location>
</feature>
<organism evidence="2 3">
    <name type="scientific">Leucobacter denitrificans</name>
    <dbReference type="NCBI Taxonomy" id="683042"/>
    <lineage>
        <taxon>Bacteria</taxon>
        <taxon>Bacillati</taxon>
        <taxon>Actinomycetota</taxon>
        <taxon>Actinomycetes</taxon>
        <taxon>Micrococcales</taxon>
        <taxon>Microbacteriaceae</taxon>
        <taxon>Leucobacter</taxon>
    </lineage>
</organism>
<dbReference type="EMBL" id="CP060716">
    <property type="protein sequence ID" value="QNN62714.1"/>
    <property type="molecule type" value="Genomic_DNA"/>
</dbReference>
<dbReference type="RefSeq" id="WP_187555184.1">
    <property type="nucleotide sequence ID" value="NZ_CP060716.1"/>
</dbReference>
<dbReference type="KEGG" id="ldn:H9L06_10910"/>
<gene>
    <name evidence="2" type="ORF">H9L06_10910</name>
</gene>
<feature type="region of interest" description="Disordered" evidence="1">
    <location>
        <begin position="1"/>
        <end position="36"/>
    </location>
</feature>
<evidence type="ECO:0000313" key="2">
    <source>
        <dbReference type="EMBL" id="QNN62714.1"/>
    </source>
</evidence>
<reference evidence="2 3" key="1">
    <citation type="submission" date="2020-08" db="EMBL/GenBank/DDBJ databases">
        <title>Genome sequence of Leucobacter denitrificans KACC 14055T.</title>
        <authorList>
            <person name="Hyun D.-W."/>
            <person name="Bae J.-W."/>
        </authorList>
    </citation>
    <scope>NUCLEOTIDE SEQUENCE [LARGE SCALE GENOMIC DNA]</scope>
    <source>
        <strain evidence="2 3">KACC 14055</strain>
    </source>
</reference>
<protein>
    <recommendedName>
        <fullName evidence="4">DUF4237 domain-containing protein</fullName>
    </recommendedName>
</protein>
<keyword evidence="3" id="KW-1185">Reference proteome</keyword>
<evidence type="ECO:0000256" key="1">
    <source>
        <dbReference type="SAM" id="MobiDB-lite"/>
    </source>
</evidence>
<name>A0A7G9S4D9_9MICO</name>
<evidence type="ECO:0000313" key="3">
    <source>
        <dbReference type="Proteomes" id="UP000515934"/>
    </source>
</evidence>
<dbReference type="Proteomes" id="UP000515934">
    <property type="component" value="Chromosome"/>
</dbReference>
<accession>A0A7G9S4D9</accession>